<dbReference type="eggNOG" id="COG4219">
    <property type="taxonomic scope" value="Bacteria"/>
</dbReference>
<dbReference type="PANTHER" id="PTHR34978">
    <property type="entry name" value="POSSIBLE SENSOR-TRANSDUCER PROTEIN BLAR"/>
    <property type="match status" value="1"/>
</dbReference>
<dbReference type="InterPro" id="IPR052173">
    <property type="entry name" value="Beta-lactam_resp_regulator"/>
</dbReference>
<dbReference type="PANTHER" id="PTHR34978:SF3">
    <property type="entry name" value="SLR0241 PROTEIN"/>
    <property type="match status" value="1"/>
</dbReference>
<feature type="transmembrane region" description="Helical" evidence="1">
    <location>
        <begin position="227"/>
        <end position="249"/>
    </location>
</feature>
<proteinExistence type="predicted"/>
<protein>
    <submittedName>
        <fullName evidence="3">Peptidase, M56 family</fullName>
    </submittedName>
</protein>
<keyword evidence="4" id="KW-1185">Reference proteome</keyword>
<gene>
    <name evidence="3" type="ORF">GCWU0000282_001763</name>
</gene>
<evidence type="ECO:0000256" key="1">
    <source>
        <dbReference type="SAM" id="Phobius"/>
    </source>
</evidence>
<dbReference type="EMBL" id="ACIL03000013">
    <property type="protein sequence ID" value="ESL02893.1"/>
    <property type="molecule type" value="Genomic_DNA"/>
</dbReference>
<keyword evidence="1" id="KW-0812">Transmembrane</keyword>
<keyword evidence="1" id="KW-1133">Transmembrane helix</keyword>
<organism evidence="3 4">
    <name type="scientific">Catonella morbi ATCC 51271</name>
    <dbReference type="NCBI Taxonomy" id="592026"/>
    <lineage>
        <taxon>Bacteria</taxon>
        <taxon>Bacillati</taxon>
        <taxon>Bacillota</taxon>
        <taxon>Clostridia</taxon>
        <taxon>Lachnospirales</taxon>
        <taxon>Lachnospiraceae</taxon>
        <taxon>Catonella</taxon>
    </lineage>
</organism>
<feature type="transmembrane region" description="Helical" evidence="1">
    <location>
        <begin position="124"/>
        <end position="142"/>
    </location>
</feature>
<name>V2Y1N7_9FIRM</name>
<dbReference type="InterPro" id="IPR008756">
    <property type="entry name" value="Peptidase_M56"/>
</dbReference>
<dbReference type="CDD" id="cd07341">
    <property type="entry name" value="M56_BlaR1_MecR1_like"/>
    <property type="match status" value="1"/>
</dbReference>
<keyword evidence="1" id="KW-0472">Membrane</keyword>
<accession>V2Y1N7</accession>
<evidence type="ECO:0000259" key="2">
    <source>
        <dbReference type="Pfam" id="PF05569"/>
    </source>
</evidence>
<comment type="caution">
    <text evidence="3">The sequence shown here is derived from an EMBL/GenBank/DDBJ whole genome shotgun (WGS) entry which is preliminary data.</text>
</comment>
<sequence length="750" mass="86441">MNLLQMSLSGAVLIVAIIVIRALFLHKLPKKTFTILWTLVLIRLLLPFSIPSSFSIYSWFPSINSARESYIADNNTSERVKNLTVSKNIKETVIKESNTNKSHNYIKYNRAEDFEKTIFPSNEAIRFAGMIIGIIIFLFLYIRNMREFRTSLPINNAFIKDWLVKRKLKRKISVRYSDRISTPLSYGIFRPVILLPKNLDLRDTGLLSYILTHEYVHIKRFDIITKMFLIAALCVHWFNPAVWVMFMLFNRDIELSCDEAVVRIFGEKSKEAYAYALIDMEAKKGKLMPLCSNFSNNAVKERIISVMKIKKISLFMILFAIIFVTGTTAVFMTSAKEKENESISGIDYKKIDDLKFKDYEKMSVAAYSDKVLKAVDSEEYAEALNKIANNKEFYEKRNIDEKARFFNYVLSPILARNRRYGIISGNIEINNNLYQVEYALNIEILNPEKLKVGEYMNAIESIDSGVNLLKNNLTKKAVKNAKEVSEKFRTGLIKISEKLSNDNLKITLGGISEIEEVSEMVSEKNNELESDEIAVEKVDDKAETRSFKSATKEDYDSLFNALKKPDYKNMKLDDFNKRLAKWASADDDRMRMDRINDDINYENFAVNLTDEEREFVTTTINFSGLENAKKFKALYTKGKEELPVISISFSEATKVGDGRYESYDCSYSFSYKIKEKDKITVAERDNAVRGFMLAAGKIWSNPEFSDLSKVDKEDIIKKLNETAKEHSGDKVSFNILEDQLVFDKINETIR</sequence>
<evidence type="ECO:0000313" key="4">
    <source>
        <dbReference type="Proteomes" id="UP000018227"/>
    </source>
</evidence>
<feature type="transmembrane region" description="Helical" evidence="1">
    <location>
        <begin position="312"/>
        <end position="332"/>
    </location>
</feature>
<dbReference type="HOGENOM" id="CLU_010662_0_0_9"/>
<dbReference type="OrthoDB" id="9804799at2"/>
<dbReference type="AlphaFoldDB" id="V2Y1N7"/>
<feature type="transmembrane region" description="Helical" evidence="1">
    <location>
        <begin position="6"/>
        <end position="24"/>
    </location>
</feature>
<dbReference type="Pfam" id="PF05569">
    <property type="entry name" value="Peptidase_M56"/>
    <property type="match status" value="1"/>
</dbReference>
<dbReference type="RefSeq" id="WP_023354635.1">
    <property type="nucleotide sequence ID" value="NZ_KI535368.1"/>
</dbReference>
<dbReference type="STRING" id="592026.GCWU0000282_001763"/>
<dbReference type="Proteomes" id="UP000018227">
    <property type="component" value="Unassembled WGS sequence"/>
</dbReference>
<evidence type="ECO:0000313" key="3">
    <source>
        <dbReference type="EMBL" id="ESL02893.1"/>
    </source>
</evidence>
<feature type="domain" description="Peptidase M56" evidence="2">
    <location>
        <begin position="2"/>
        <end position="305"/>
    </location>
</feature>
<reference evidence="3 4" key="1">
    <citation type="submission" date="2013-06" db="EMBL/GenBank/DDBJ databases">
        <authorList>
            <person name="Weinstock G."/>
            <person name="Sodergren E."/>
            <person name="Clifton S."/>
            <person name="Fulton L."/>
            <person name="Fulton B."/>
            <person name="Courtney L."/>
            <person name="Fronick C."/>
            <person name="Harrison M."/>
            <person name="Strong C."/>
            <person name="Farmer C."/>
            <person name="Delahaunty K."/>
            <person name="Markovic C."/>
            <person name="Hall O."/>
            <person name="Minx P."/>
            <person name="Tomlinson C."/>
            <person name="Mitreva M."/>
            <person name="Nelson J."/>
            <person name="Hou S."/>
            <person name="Wollam A."/>
            <person name="Pepin K.H."/>
            <person name="Johnson M."/>
            <person name="Bhonagiri V."/>
            <person name="Nash W.E."/>
            <person name="Warren W."/>
            <person name="Chinwalla A."/>
            <person name="Mardis E.R."/>
            <person name="Wilson R.K."/>
        </authorList>
    </citation>
    <scope>NUCLEOTIDE SEQUENCE [LARGE SCALE GENOMIC DNA]</scope>
    <source>
        <strain evidence="3 4">ATCC 51271</strain>
    </source>
</reference>
<feature type="transmembrane region" description="Helical" evidence="1">
    <location>
        <begin position="36"/>
        <end position="60"/>
    </location>
</feature>